<evidence type="ECO:0000313" key="2">
    <source>
        <dbReference type="Proteomes" id="UP000535543"/>
    </source>
</evidence>
<evidence type="ECO:0000313" key="1">
    <source>
        <dbReference type="EMBL" id="NMN98052.1"/>
    </source>
</evidence>
<dbReference type="Pfam" id="PF01244">
    <property type="entry name" value="Peptidase_M19"/>
    <property type="match status" value="1"/>
</dbReference>
<dbReference type="InterPro" id="IPR008257">
    <property type="entry name" value="Pept_M19"/>
</dbReference>
<protein>
    <submittedName>
        <fullName evidence="1">Membrane dipeptidase</fullName>
    </submittedName>
</protein>
<reference evidence="1 2" key="1">
    <citation type="submission" date="2019-05" db="EMBL/GenBank/DDBJ databases">
        <authorList>
            <person name="Lee S.D."/>
        </authorList>
    </citation>
    <scope>NUCLEOTIDE SEQUENCE [LARGE SCALE GENOMIC DNA]</scope>
    <source>
        <strain evidence="1 2">YC2-7</strain>
    </source>
</reference>
<dbReference type="PROSITE" id="PS51365">
    <property type="entry name" value="RENAL_DIPEPTIDASE_2"/>
    <property type="match status" value="1"/>
</dbReference>
<dbReference type="AlphaFoldDB" id="A0A848KN18"/>
<dbReference type="InterPro" id="IPR032466">
    <property type="entry name" value="Metal_Hydrolase"/>
</dbReference>
<comment type="caution">
    <text evidence="1">The sequence shown here is derived from an EMBL/GenBank/DDBJ whole genome shotgun (WGS) entry which is preliminary data.</text>
</comment>
<dbReference type="PANTHER" id="PTHR10443:SF12">
    <property type="entry name" value="DIPEPTIDASE"/>
    <property type="match status" value="1"/>
</dbReference>
<accession>A0A848KN18</accession>
<dbReference type="SUPFAM" id="SSF51556">
    <property type="entry name" value="Metallo-dependent hydrolases"/>
    <property type="match status" value="1"/>
</dbReference>
<dbReference type="Proteomes" id="UP000535543">
    <property type="component" value="Unassembled WGS sequence"/>
</dbReference>
<reference evidence="1 2" key="2">
    <citation type="submission" date="2020-06" db="EMBL/GenBank/DDBJ databases">
        <title>Antribacter stalactiti gen. nov., sp. nov., a new member of the family Nacardiaceae isolated from a cave.</title>
        <authorList>
            <person name="Kim I.S."/>
        </authorList>
    </citation>
    <scope>NUCLEOTIDE SEQUENCE [LARGE SCALE GENOMIC DNA]</scope>
    <source>
        <strain evidence="1 2">YC2-7</strain>
    </source>
</reference>
<gene>
    <name evidence="1" type="ORF">FGL95_23720</name>
</gene>
<keyword evidence="2" id="KW-1185">Reference proteome</keyword>
<sequence>MIWEQHCCLPLIHAADISELARYHNPLGAYLSVNVGYSPQTRADSTAFATDFADRATSDGRFDTVRTVDDIVSAVANDKIALAFDLEDSGPLEGDLSNVAHFYDLGVRSLLPTYNHANAAGCGCLDSNDTGLTAYGRDLVREMNQVGMFVDGSHCSRQTGLDLAATSARPTIYSHSNFASLWAHPRNITDDQARACADTGGVVGINGVGIFLGVNGPGDDARRLEAMADQIEYGVNLLGISHVGVGSDYSFDHADFNLMLATNPEAFSAAYTSWGPLHWVPPEDTLTLDAVLRVRGHDDDAIAAVMGGNFMRIAREVWQ</sequence>
<dbReference type="EMBL" id="VCQU01000009">
    <property type="protein sequence ID" value="NMN98052.1"/>
    <property type="molecule type" value="Genomic_DNA"/>
</dbReference>
<proteinExistence type="predicted"/>
<dbReference type="GO" id="GO:0070573">
    <property type="term" value="F:metallodipeptidase activity"/>
    <property type="evidence" value="ECO:0007669"/>
    <property type="project" value="InterPro"/>
</dbReference>
<name>A0A848KN18_9NOCA</name>
<dbReference type="Gene3D" id="3.20.20.140">
    <property type="entry name" value="Metal-dependent hydrolases"/>
    <property type="match status" value="1"/>
</dbReference>
<organism evidence="1 2">
    <name type="scientific">Antrihabitans stalactiti</name>
    <dbReference type="NCBI Taxonomy" id="2584121"/>
    <lineage>
        <taxon>Bacteria</taxon>
        <taxon>Bacillati</taxon>
        <taxon>Actinomycetota</taxon>
        <taxon>Actinomycetes</taxon>
        <taxon>Mycobacteriales</taxon>
        <taxon>Nocardiaceae</taxon>
        <taxon>Antrihabitans</taxon>
    </lineage>
</organism>
<dbReference type="GO" id="GO:0006508">
    <property type="term" value="P:proteolysis"/>
    <property type="evidence" value="ECO:0007669"/>
    <property type="project" value="InterPro"/>
</dbReference>
<dbReference type="RefSeq" id="WP_169591645.1">
    <property type="nucleotide sequence ID" value="NZ_VCQU01000009.1"/>
</dbReference>
<dbReference type="PANTHER" id="PTHR10443">
    <property type="entry name" value="MICROSOMAL DIPEPTIDASE"/>
    <property type="match status" value="1"/>
</dbReference>